<feature type="compositionally biased region" description="Basic and acidic residues" evidence="1">
    <location>
        <begin position="132"/>
        <end position="150"/>
    </location>
</feature>
<dbReference type="Proteomes" id="UP000189513">
    <property type="component" value="Unassembled WGS sequence"/>
</dbReference>
<evidence type="ECO:0000313" key="2">
    <source>
        <dbReference type="EMBL" id="CDR44483.1"/>
    </source>
</evidence>
<reference evidence="2" key="1">
    <citation type="journal article" date="2014" name="Genome Announc.">
        <title>Genome sequence of the yeast Cyberlindnera fabianii (Hansenula fabianii).</title>
        <authorList>
            <person name="Freel K.C."/>
            <person name="Sarilar V."/>
            <person name="Neuveglise C."/>
            <person name="Devillers H."/>
            <person name="Friedrich A."/>
            <person name="Schacherer J."/>
        </authorList>
    </citation>
    <scope>NUCLEOTIDE SEQUENCE</scope>
    <source>
        <strain evidence="2">YJS4271</strain>
    </source>
</reference>
<feature type="region of interest" description="Disordered" evidence="1">
    <location>
        <begin position="95"/>
        <end position="151"/>
    </location>
</feature>
<proteinExistence type="predicted"/>
<accession>A0A061B3G6</accession>
<sequence length="239" mass="26940">MDVFISLSVALVFAPVITYFTGWHNMDEVVVQIKEANTSNCLVEEELGLHTKEDAPKKLIRSPVIINMDGDIFDLSKEEDRKRWKRNIRDRLSVSASASSPAIPESTSTQIPEILDSSPVTSPQLQLSVTNEEPRSPGRARTDINIHDPTKPVPSVLHFPLTNNQGKTHHRVFLPGRGWLSVKELEKERHELLTLLSQRPHNKSHEEPREGIPKAHGHSRTRLSLKHKDASSAIHALDY</sequence>
<feature type="compositionally biased region" description="Basic residues" evidence="1">
    <location>
        <begin position="215"/>
        <end position="225"/>
    </location>
</feature>
<keyword evidence="4" id="KW-1185">Reference proteome</keyword>
<gene>
    <name evidence="3" type="ORF">BON22_3886</name>
    <name evidence="2" type="ORF">CYFA0S_14e03191g</name>
</gene>
<dbReference type="EMBL" id="LK052899">
    <property type="protein sequence ID" value="CDR44483.1"/>
    <property type="molecule type" value="Genomic_DNA"/>
</dbReference>
<dbReference type="OrthoDB" id="3981209at2759"/>
<feature type="compositionally biased region" description="Basic and acidic residues" evidence="1">
    <location>
        <begin position="203"/>
        <end position="213"/>
    </location>
</feature>
<evidence type="ECO:0000256" key="1">
    <source>
        <dbReference type="SAM" id="MobiDB-lite"/>
    </source>
</evidence>
<evidence type="ECO:0000313" key="4">
    <source>
        <dbReference type="Proteomes" id="UP000189513"/>
    </source>
</evidence>
<organism evidence="2">
    <name type="scientific">Cyberlindnera fabianii</name>
    <name type="common">Yeast</name>
    <name type="synonym">Hansenula fabianii</name>
    <dbReference type="NCBI Taxonomy" id="36022"/>
    <lineage>
        <taxon>Eukaryota</taxon>
        <taxon>Fungi</taxon>
        <taxon>Dikarya</taxon>
        <taxon>Ascomycota</taxon>
        <taxon>Saccharomycotina</taxon>
        <taxon>Saccharomycetes</taxon>
        <taxon>Phaffomycetales</taxon>
        <taxon>Phaffomycetaceae</taxon>
        <taxon>Cyberlindnera</taxon>
    </lineage>
</organism>
<name>A0A061B3G6_CYBFA</name>
<dbReference type="AlphaFoldDB" id="A0A061B3G6"/>
<dbReference type="EMBL" id="MPUK01000008">
    <property type="protein sequence ID" value="ONH66021.1"/>
    <property type="molecule type" value="Genomic_DNA"/>
</dbReference>
<feature type="compositionally biased region" description="Polar residues" evidence="1">
    <location>
        <begin position="118"/>
        <end position="131"/>
    </location>
</feature>
<protein>
    <submittedName>
        <fullName evidence="2">CYFA0S14e03191g1_1</fullName>
    </submittedName>
</protein>
<reference evidence="3" key="3">
    <citation type="submission" date="2017-01" db="EMBL/GenBank/DDBJ databases">
        <authorList>
            <person name="Mah S.A."/>
            <person name="Swanson W.J."/>
            <person name="Moy G.W."/>
            <person name="Vacquier V.D."/>
        </authorList>
    </citation>
    <scope>NUCLEOTIDE SEQUENCE [LARGE SCALE GENOMIC DNA]</scope>
    <source>
        <strain evidence="3">65</strain>
    </source>
</reference>
<feature type="region of interest" description="Disordered" evidence="1">
    <location>
        <begin position="198"/>
        <end position="231"/>
    </location>
</feature>
<dbReference type="VEuPathDB" id="FungiDB:BON22_3886"/>
<reference evidence="4" key="2">
    <citation type="journal article" date="2017" name="Genome Announc.">
        <title>Genome sequences of Cyberlindnera fabianii 65, Pichia kudriavzevii 129, and Saccharomyces cerevisiae 131 isolated from fermented masau fruits in Zimbabwe.</title>
        <authorList>
            <person name="van Rijswijck I.M.H."/>
            <person name="Derks M.F.L."/>
            <person name="Abee T."/>
            <person name="de Ridder D."/>
            <person name="Smid E.J."/>
        </authorList>
    </citation>
    <scope>NUCLEOTIDE SEQUENCE [LARGE SCALE GENOMIC DNA]</scope>
    <source>
        <strain evidence="4">65</strain>
    </source>
</reference>
<feature type="compositionally biased region" description="Low complexity" evidence="1">
    <location>
        <begin position="95"/>
        <end position="109"/>
    </location>
</feature>
<evidence type="ECO:0000313" key="3">
    <source>
        <dbReference type="EMBL" id="ONH66021.1"/>
    </source>
</evidence>